<evidence type="ECO:0000256" key="5">
    <source>
        <dbReference type="ARBA" id="ARBA00023242"/>
    </source>
</evidence>
<sequence length="566" mass="62377">MMSDKNTQEGNSKERSQPLRRGKACLNCRHLKIKCDGIRPVCGPCTRVKKDDPCEYTDVASRTKELENTILALRTRINELEGAPTSSTISLRVQDPSLTGRSSPSCSSSGSRSSPQSVSNTENTFLGTEEPPLVIIRILLDSFLPHSTQFGFFLHLDNFRNSALLPVPFGHILRPSRALLSTAYLWGANLSQSQPLLSSEGVFLRRAQQHIATEISDSDNPAHLLHTIQAQVLLSTYMFRIKRFLEAEFHANGAATLVIGYQLHKIRSARPNLPPALDIPALNENHPGPPQSALEEGERIRAFWAVACLQNGLNISLPAASMNFSIFESCSADIDTPWPMEIADYEAGLLSPTYEGQQTIKAWLTDDIPLTGAPSMLKTQAGILLQRATRLGSKWSPEMQPQELASYRTSWLWLDDRINKFWGRLSPLYNFYTDSATARTLVIAYAMAAAAAIKLHISQSSGDEEAHAKCISAARAILACLGDTNIPDLTISHPIVGSLCMLACRVLMDEVRRTKMTQGAWGQIASLPPSLADLKKGIATMQMYALGSPLIEYQLTKLQQQYESLS</sequence>
<dbReference type="Gene3D" id="4.10.240.10">
    <property type="entry name" value="Zn(2)-C6 fungal-type DNA-binding domain"/>
    <property type="match status" value="1"/>
</dbReference>
<dbReference type="AlphaFoldDB" id="A0AAD7I0K8"/>
<comment type="subcellular location">
    <subcellularLocation>
        <location evidence="1">Nucleus</location>
    </subcellularLocation>
</comment>
<dbReference type="CDD" id="cd00067">
    <property type="entry name" value="GAL4"/>
    <property type="match status" value="1"/>
</dbReference>
<dbReference type="GO" id="GO:0000981">
    <property type="term" value="F:DNA-binding transcription factor activity, RNA polymerase II-specific"/>
    <property type="evidence" value="ECO:0007669"/>
    <property type="project" value="InterPro"/>
</dbReference>
<evidence type="ECO:0000256" key="2">
    <source>
        <dbReference type="ARBA" id="ARBA00022723"/>
    </source>
</evidence>
<organism evidence="8 9">
    <name type="scientific">Mycena maculata</name>
    <dbReference type="NCBI Taxonomy" id="230809"/>
    <lineage>
        <taxon>Eukaryota</taxon>
        <taxon>Fungi</taxon>
        <taxon>Dikarya</taxon>
        <taxon>Basidiomycota</taxon>
        <taxon>Agaricomycotina</taxon>
        <taxon>Agaricomycetes</taxon>
        <taxon>Agaricomycetidae</taxon>
        <taxon>Agaricales</taxon>
        <taxon>Marasmiineae</taxon>
        <taxon>Mycenaceae</taxon>
        <taxon>Mycena</taxon>
    </lineage>
</organism>
<dbReference type="GO" id="GO:0008270">
    <property type="term" value="F:zinc ion binding"/>
    <property type="evidence" value="ECO:0007669"/>
    <property type="project" value="InterPro"/>
</dbReference>
<keyword evidence="5" id="KW-0539">Nucleus</keyword>
<dbReference type="Pfam" id="PF00172">
    <property type="entry name" value="Zn_clus"/>
    <property type="match status" value="1"/>
</dbReference>
<name>A0AAD7I0K8_9AGAR</name>
<evidence type="ECO:0000256" key="3">
    <source>
        <dbReference type="ARBA" id="ARBA00023015"/>
    </source>
</evidence>
<gene>
    <name evidence="8" type="ORF">DFH07DRAFT_143603</name>
</gene>
<comment type="caution">
    <text evidence="8">The sequence shown here is derived from an EMBL/GenBank/DDBJ whole genome shotgun (WGS) entry which is preliminary data.</text>
</comment>
<dbReference type="InterPro" id="IPR036864">
    <property type="entry name" value="Zn2-C6_fun-type_DNA-bd_sf"/>
</dbReference>
<keyword evidence="2" id="KW-0479">Metal-binding</keyword>
<evidence type="ECO:0000313" key="8">
    <source>
        <dbReference type="EMBL" id="KAJ7732478.1"/>
    </source>
</evidence>
<dbReference type="InterPro" id="IPR050815">
    <property type="entry name" value="TF_fung"/>
</dbReference>
<keyword evidence="4" id="KW-0804">Transcription</keyword>
<reference evidence="8" key="1">
    <citation type="submission" date="2023-03" db="EMBL/GenBank/DDBJ databases">
        <title>Massive genome expansion in bonnet fungi (Mycena s.s.) driven by repeated elements and novel gene families across ecological guilds.</title>
        <authorList>
            <consortium name="Lawrence Berkeley National Laboratory"/>
            <person name="Harder C.B."/>
            <person name="Miyauchi S."/>
            <person name="Viragh M."/>
            <person name="Kuo A."/>
            <person name="Thoen E."/>
            <person name="Andreopoulos B."/>
            <person name="Lu D."/>
            <person name="Skrede I."/>
            <person name="Drula E."/>
            <person name="Henrissat B."/>
            <person name="Morin E."/>
            <person name="Kohler A."/>
            <person name="Barry K."/>
            <person name="LaButti K."/>
            <person name="Morin E."/>
            <person name="Salamov A."/>
            <person name="Lipzen A."/>
            <person name="Mereny Z."/>
            <person name="Hegedus B."/>
            <person name="Baldrian P."/>
            <person name="Stursova M."/>
            <person name="Weitz H."/>
            <person name="Taylor A."/>
            <person name="Grigoriev I.V."/>
            <person name="Nagy L.G."/>
            <person name="Martin F."/>
            <person name="Kauserud H."/>
        </authorList>
    </citation>
    <scope>NUCLEOTIDE SEQUENCE</scope>
    <source>
        <strain evidence="8">CBHHK188m</strain>
    </source>
</reference>
<evidence type="ECO:0000259" key="7">
    <source>
        <dbReference type="PROSITE" id="PS50048"/>
    </source>
</evidence>
<dbReference type="CDD" id="cd12148">
    <property type="entry name" value="fungal_TF_MHR"/>
    <property type="match status" value="1"/>
</dbReference>
<dbReference type="EMBL" id="JARJLG010000175">
    <property type="protein sequence ID" value="KAJ7732478.1"/>
    <property type="molecule type" value="Genomic_DNA"/>
</dbReference>
<evidence type="ECO:0000313" key="9">
    <source>
        <dbReference type="Proteomes" id="UP001215280"/>
    </source>
</evidence>
<evidence type="ECO:0000256" key="4">
    <source>
        <dbReference type="ARBA" id="ARBA00023163"/>
    </source>
</evidence>
<dbReference type="InterPro" id="IPR001138">
    <property type="entry name" value="Zn2Cys6_DnaBD"/>
</dbReference>
<dbReference type="SUPFAM" id="SSF57701">
    <property type="entry name" value="Zn2/Cys6 DNA-binding domain"/>
    <property type="match status" value="1"/>
</dbReference>
<dbReference type="GO" id="GO:0005634">
    <property type="term" value="C:nucleus"/>
    <property type="evidence" value="ECO:0007669"/>
    <property type="project" value="UniProtKB-SubCell"/>
</dbReference>
<evidence type="ECO:0000256" key="1">
    <source>
        <dbReference type="ARBA" id="ARBA00004123"/>
    </source>
</evidence>
<keyword evidence="3" id="KW-0805">Transcription regulation</keyword>
<evidence type="ECO:0000256" key="6">
    <source>
        <dbReference type="SAM" id="MobiDB-lite"/>
    </source>
</evidence>
<protein>
    <recommendedName>
        <fullName evidence="7">Zn(2)-C6 fungal-type domain-containing protein</fullName>
    </recommendedName>
</protein>
<proteinExistence type="predicted"/>
<feature type="region of interest" description="Disordered" evidence="6">
    <location>
        <begin position="84"/>
        <end position="125"/>
    </location>
</feature>
<dbReference type="PROSITE" id="PS00463">
    <property type="entry name" value="ZN2_CY6_FUNGAL_1"/>
    <property type="match status" value="1"/>
</dbReference>
<dbReference type="PROSITE" id="PS50048">
    <property type="entry name" value="ZN2_CY6_FUNGAL_2"/>
    <property type="match status" value="1"/>
</dbReference>
<feature type="domain" description="Zn(2)-C6 fungal-type" evidence="7">
    <location>
        <begin position="24"/>
        <end position="56"/>
    </location>
</feature>
<dbReference type="Proteomes" id="UP001215280">
    <property type="component" value="Unassembled WGS sequence"/>
</dbReference>
<keyword evidence="9" id="KW-1185">Reference proteome</keyword>
<accession>A0AAD7I0K8</accession>
<dbReference type="PANTHER" id="PTHR47338">
    <property type="entry name" value="ZN(II)2CYS6 TRANSCRIPTION FACTOR (EUROFUNG)-RELATED"/>
    <property type="match status" value="1"/>
</dbReference>
<dbReference type="SMART" id="SM00066">
    <property type="entry name" value="GAL4"/>
    <property type="match status" value="1"/>
</dbReference>
<feature type="compositionally biased region" description="Low complexity" evidence="6">
    <location>
        <begin position="97"/>
        <end position="119"/>
    </location>
</feature>
<dbReference type="PANTHER" id="PTHR47338:SF29">
    <property type="entry name" value="ZN(2)-C6 FUNGAL-TYPE DOMAIN-CONTAINING PROTEIN"/>
    <property type="match status" value="1"/>
</dbReference>